<feature type="signal peptide" evidence="1">
    <location>
        <begin position="1"/>
        <end position="22"/>
    </location>
</feature>
<protein>
    <submittedName>
        <fullName evidence="2">DUF4251 domain-containing protein</fullName>
    </submittedName>
</protein>
<dbReference type="RefSeq" id="WP_232175800.1">
    <property type="nucleotide sequence ID" value="NZ_JAJPWV010000001.1"/>
</dbReference>
<keyword evidence="1" id="KW-0732">Signal</keyword>
<dbReference type="EMBL" id="JAJPWV010000001">
    <property type="protein sequence ID" value="MCD8739792.1"/>
    <property type="molecule type" value="Genomic_DNA"/>
</dbReference>
<dbReference type="Gene3D" id="2.40.128.410">
    <property type="match status" value="1"/>
</dbReference>
<evidence type="ECO:0000256" key="1">
    <source>
        <dbReference type="SAM" id="SignalP"/>
    </source>
</evidence>
<proteinExistence type="predicted"/>
<organism evidence="2 3">
    <name type="scientific">Mucilaginibacter roseus</name>
    <dbReference type="NCBI Taxonomy" id="1528868"/>
    <lineage>
        <taxon>Bacteria</taxon>
        <taxon>Pseudomonadati</taxon>
        <taxon>Bacteroidota</taxon>
        <taxon>Sphingobacteriia</taxon>
        <taxon>Sphingobacteriales</taxon>
        <taxon>Sphingobacteriaceae</taxon>
        <taxon>Mucilaginibacter</taxon>
    </lineage>
</organism>
<accession>A0ABS8TZG4</accession>
<dbReference type="InterPro" id="IPR025347">
    <property type="entry name" value="DUF4251"/>
</dbReference>
<keyword evidence="3" id="KW-1185">Reference proteome</keyword>
<reference evidence="2 3" key="1">
    <citation type="submission" date="2021-12" db="EMBL/GenBank/DDBJ databases">
        <title>Mucilaginibacter roseus genome.</title>
        <authorList>
            <person name="Ferreira J.R."/>
            <person name="Newman J.D."/>
        </authorList>
    </citation>
    <scope>NUCLEOTIDE SEQUENCE [LARGE SCALE GENOMIC DNA]</scope>
    <source>
        <strain evidence="2 3">LMG 28454</strain>
    </source>
</reference>
<feature type="chain" id="PRO_5045719353" evidence="1">
    <location>
        <begin position="23"/>
        <end position="166"/>
    </location>
</feature>
<sequence length="166" mass="18883">MKTITKLLFIALLGLTVSTAYAQNSKADKKAKQEQAVKAQVDSTKYRFVAQWMNPLGGRQVFLTPANYYDIKIRKDSVIAYLPYFGRVYMNAPVGGEDGGIKFTSTKFDYKVTSKKDRWQITINFKDTRKARRLTMDVFKNGSATANIISDNRDPVYFQGNIDIKI</sequence>
<comment type="caution">
    <text evidence="2">The sequence shown here is derived from an EMBL/GenBank/DDBJ whole genome shotgun (WGS) entry which is preliminary data.</text>
</comment>
<gene>
    <name evidence="2" type="ORF">LT679_04190</name>
</gene>
<evidence type="ECO:0000313" key="3">
    <source>
        <dbReference type="Proteomes" id="UP001199919"/>
    </source>
</evidence>
<name>A0ABS8TZG4_9SPHI</name>
<dbReference type="Pfam" id="PF14059">
    <property type="entry name" value="DUF4251"/>
    <property type="match status" value="1"/>
</dbReference>
<evidence type="ECO:0000313" key="2">
    <source>
        <dbReference type="EMBL" id="MCD8739792.1"/>
    </source>
</evidence>
<dbReference type="Proteomes" id="UP001199919">
    <property type="component" value="Unassembled WGS sequence"/>
</dbReference>